<dbReference type="EMBL" id="QWET01000011">
    <property type="protein sequence ID" value="RIH64317.1"/>
    <property type="molecule type" value="Genomic_DNA"/>
</dbReference>
<dbReference type="AlphaFoldDB" id="A0A399CYB8"/>
<proteinExistence type="predicted"/>
<evidence type="ECO:0000313" key="2">
    <source>
        <dbReference type="EMBL" id="RIH64317.1"/>
    </source>
</evidence>
<keyword evidence="1" id="KW-1133">Transmembrane helix</keyword>
<gene>
    <name evidence="2" type="ORF">D1164_14580</name>
</gene>
<feature type="transmembrane region" description="Helical" evidence="1">
    <location>
        <begin position="12"/>
        <end position="29"/>
    </location>
</feature>
<comment type="caution">
    <text evidence="2">The sequence shown here is derived from an EMBL/GenBank/DDBJ whole genome shotgun (WGS) entry which is preliminary data.</text>
</comment>
<dbReference type="RefSeq" id="WP_119350743.1">
    <property type="nucleotide sequence ID" value="NZ_QWET01000011.1"/>
</dbReference>
<keyword evidence="1" id="KW-0812">Transmembrane</keyword>
<dbReference type="Proteomes" id="UP000266441">
    <property type="component" value="Unassembled WGS sequence"/>
</dbReference>
<protein>
    <submittedName>
        <fullName evidence="2">Uncharacterized protein</fullName>
    </submittedName>
</protein>
<keyword evidence="1" id="KW-0472">Membrane</keyword>
<sequence>MKIDWNSNLVNTLLGVIIGSLLAIGISYLNENRANNVKKNRALKILLVEFDKIKSATPGLLNSFNNSFDIIIKAQMTQLPFTSGSFQTLNKDLLLVKFEDYKKIYEFYSKVESFQIEYEKMLAAQTNPEKSVYGLMIKDSLEKISSQLSEIETILKN</sequence>
<name>A0A399CYB8_9BACT</name>
<accession>A0A399CYB8</accession>
<reference evidence="2 3" key="1">
    <citation type="journal article" date="2015" name="Int. J. Syst. Evol. Microbiol.">
        <title>Mariniphaga sediminis sp. nov., isolated from coastal sediment.</title>
        <authorList>
            <person name="Wang F.Q."/>
            <person name="Shen Q.Y."/>
            <person name="Chen G.J."/>
            <person name="Du Z.J."/>
        </authorList>
    </citation>
    <scope>NUCLEOTIDE SEQUENCE [LARGE SCALE GENOMIC DNA]</scope>
    <source>
        <strain evidence="2 3">SY21</strain>
    </source>
</reference>
<evidence type="ECO:0000256" key="1">
    <source>
        <dbReference type="SAM" id="Phobius"/>
    </source>
</evidence>
<evidence type="ECO:0000313" key="3">
    <source>
        <dbReference type="Proteomes" id="UP000266441"/>
    </source>
</evidence>
<keyword evidence="3" id="KW-1185">Reference proteome</keyword>
<organism evidence="2 3">
    <name type="scientific">Mariniphaga sediminis</name>
    <dbReference type="NCBI Taxonomy" id="1628158"/>
    <lineage>
        <taxon>Bacteria</taxon>
        <taxon>Pseudomonadati</taxon>
        <taxon>Bacteroidota</taxon>
        <taxon>Bacteroidia</taxon>
        <taxon>Marinilabiliales</taxon>
        <taxon>Prolixibacteraceae</taxon>
        <taxon>Mariniphaga</taxon>
    </lineage>
</organism>